<dbReference type="RefSeq" id="WP_117760818.1">
    <property type="nucleotide sequence ID" value="NZ_CABJFB010000002.1"/>
</dbReference>
<organism evidence="3 4">
    <name type="scientific">Fusicatenibacter saccharivorans</name>
    <dbReference type="NCBI Taxonomy" id="1150298"/>
    <lineage>
        <taxon>Bacteria</taxon>
        <taxon>Bacillati</taxon>
        <taxon>Bacillota</taxon>
        <taxon>Clostridia</taxon>
        <taxon>Lachnospirales</taxon>
        <taxon>Lachnospiraceae</taxon>
        <taxon>Fusicatenibacter</taxon>
    </lineage>
</organism>
<dbReference type="InterPro" id="IPR034683">
    <property type="entry name" value="IspD/TarI"/>
</dbReference>
<dbReference type="EMBL" id="JAAITQ010000012">
    <property type="protein sequence ID" value="NSE16389.1"/>
    <property type="molecule type" value="Genomic_DNA"/>
</dbReference>
<evidence type="ECO:0000313" key="4">
    <source>
        <dbReference type="Proteomes" id="UP000768180"/>
    </source>
</evidence>
<dbReference type="PANTHER" id="PTHR43015">
    <property type="entry name" value="D-RIBITOL-5-PHOSPHATE CYTIDYLYLTRANSFERASE"/>
    <property type="match status" value="1"/>
</dbReference>
<dbReference type="PROSITE" id="PS01295">
    <property type="entry name" value="ISPD"/>
    <property type="match status" value="1"/>
</dbReference>
<dbReference type="PANTHER" id="PTHR43015:SF1">
    <property type="entry name" value="D-RIBITOL-5-PHOSPHATE CYTIDYLYLTRANSFERASE"/>
    <property type="match status" value="1"/>
</dbReference>
<keyword evidence="2 3" id="KW-0548">Nucleotidyltransferase</keyword>
<dbReference type="SUPFAM" id="SSF53448">
    <property type="entry name" value="Nucleotide-diphospho-sugar transferases"/>
    <property type="match status" value="1"/>
</dbReference>
<keyword evidence="4" id="KW-1185">Reference proteome</keyword>
<dbReference type="GO" id="GO:0016779">
    <property type="term" value="F:nucleotidyltransferase activity"/>
    <property type="evidence" value="ECO:0007669"/>
    <property type="project" value="UniProtKB-KW"/>
</dbReference>
<name>A0ABX2GDK3_9FIRM</name>
<evidence type="ECO:0000256" key="1">
    <source>
        <dbReference type="ARBA" id="ARBA00022679"/>
    </source>
</evidence>
<dbReference type="InterPro" id="IPR029044">
    <property type="entry name" value="Nucleotide-diphossugar_trans"/>
</dbReference>
<accession>A0ABX2GDK3</accession>
<proteinExistence type="predicted"/>
<protein>
    <submittedName>
        <fullName evidence="3">2-C-methyl-D-erythritol 4-phosphate cytidylyltransferase</fullName>
    </submittedName>
</protein>
<reference evidence="3 4" key="1">
    <citation type="journal article" date="2020" name="Cell Host Microbe">
        <title>Functional and Genomic Variation between Human-Derived Isolates of Lachnospiraceae Reveals Inter- and Intra-Species Diversity.</title>
        <authorList>
            <person name="Sorbara M.T."/>
            <person name="Littmann E.R."/>
            <person name="Fontana E."/>
            <person name="Moody T.U."/>
            <person name="Kohout C.E."/>
            <person name="Gjonbalaj M."/>
            <person name="Eaton V."/>
            <person name="Seok R."/>
            <person name="Leiner I.M."/>
            <person name="Pamer E.G."/>
        </authorList>
    </citation>
    <scope>NUCLEOTIDE SEQUENCE [LARGE SCALE GENOMIC DNA]</scope>
    <source>
        <strain evidence="3 4">MSK.14.54</strain>
    </source>
</reference>
<dbReference type="InterPro" id="IPR018294">
    <property type="entry name" value="ISPD_synthase_CS"/>
</dbReference>
<dbReference type="Gene3D" id="3.90.550.10">
    <property type="entry name" value="Spore Coat Polysaccharide Biosynthesis Protein SpsA, Chain A"/>
    <property type="match status" value="1"/>
</dbReference>
<sequence length="234" mass="26146">MNYAIILSGGIGTRMQMGDFPKQYLEVEKKPILLYTLEQFQKSSAVEKIVIVAADAWREKIRGWMEEDGITKFLAFADAGDTRQESIHNGLTVCMEDSVSENDGVIIHDGVRPLVSEQLIGDCLAALADHEGCMPVLPMKDTIYQSSDGTKIDHLLERSTLFAGQAPEAFRLHPYAKINREASEEELSLTRGTSEIAYRHGMDVAMIPGDERNFKITTRSDLERFCTIVEGETK</sequence>
<dbReference type="Proteomes" id="UP000768180">
    <property type="component" value="Unassembled WGS sequence"/>
</dbReference>
<keyword evidence="1" id="KW-0808">Transferase</keyword>
<gene>
    <name evidence="3" type="ORF">G5B05_08210</name>
</gene>
<dbReference type="Pfam" id="PF01128">
    <property type="entry name" value="IspD"/>
    <property type="match status" value="1"/>
</dbReference>
<evidence type="ECO:0000256" key="2">
    <source>
        <dbReference type="ARBA" id="ARBA00022695"/>
    </source>
</evidence>
<dbReference type="CDD" id="cd02516">
    <property type="entry name" value="CDP-ME_synthetase"/>
    <property type="match status" value="1"/>
</dbReference>
<comment type="caution">
    <text evidence="3">The sequence shown here is derived from an EMBL/GenBank/DDBJ whole genome shotgun (WGS) entry which is preliminary data.</text>
</comment>
<evidence type="ECO:0000313" key="3">
    <source>
        <dbReference type="EMBL" id="NSE16389.1"/>
    </source>
</evidence>